<comment type="function">
    <text evidence="1 4">This protein is a component of the acetyl coenzyme A carboxylase complex; first, biotin carboxylase catalyzes the carboxylation of the carrier protein and then the transcarboxylase transfers the carboxyl group to form malonyl-CoA.</text>
</comment>
<reference evidence="8" key="1">
    <citation type="journal article" date="2019" name="Int. J. Syst. Evol. Microbiol.">
        <title>The Global Catalogue of Microorganisms (GCM) 10K type strain sequencing project: providing services to taxonomists for standard genome sequencing and annotation.</title>
        <authorList>
            <consortium name="The Broad Institute Genomics Platform"/>
            <consortium name="The Broad Institute Genome Sequencing Center for Infectious Disease"/>
            <person name="Wu L."/>
            <person name="Ma J."/>
        </authorList>
    </citation>
    <scope>NUCLEOTIDE SEQUENCE [LARGE SCALE GENOMIC DNA]</scope>
    <source>
        <strain evidence="8">JCM 17925</strain>
    </source>
</reference>
<dbReference type="Gene3D" id="2.40.50.100">
    <property type="match status" value="1"/>
</dbReference>
<evidence type="ECO:0000256" key="2">
    <source>
        <dbReference type="ARBA" id="ARBA00017562"/>
    </source>
</evidence>
<comment type="pathway">
    <text evidence="4">Lipid metabolism; fatty acid biosynthesis.</text>
</comment>
<dbReference type="EMBL" id="BAABHB010000021">
    <property type="protein sequence ID" value="GAA4420413.1"/>
    <property type="molecule type" value="Genomic_DNA"/>
</dbReference>
<organism evidence="7 8">
    <name type="scientific">Nibrella viscosa</name>
    <dbReference type="NCBI Taxonomy" id="1084524"/>
    <lineage>
        <taxon>Bacteria</taxon>
        <taxon>Pseudomonadati</taxon>
        <taxon>Bacteroidota</taxon>
        <taxon>Cytophagia</taxon>
        <taxon>Cytophagales</taxon>
        <taxon>Spirosomataceae</taxon>
        <taxon>Nibrella</taxon>
    </lineage>
</organism>
<dbReference type="Pfam" id="PF00364">
    <property type="entry name" value="Biotin_lipoyl"/>
    <property type="match status" value="1"/>
</dbReference>
<evidence type="ECO:0000256" key="3">
    <source>
        <dbReference type="ARBA" id="ARBA00023267"/>
    </source>
</evidence>
<dbReference type="InterPro" id="IPR001249">
    <property type="entry name" value="AcCoA_biotinCC"/>
</dbReference>
<dbReference type="NCBIfam" id="TIGR00531">
    <property type="entry name" value="BCCP"/>
    <property type="match status" value="1"/>
</dbReference>
<dbReference type="PROSITE" id="PS50968">
    <property type="entry name" value="BIOTINYL_LIPOYL"/>
    <property type="match status" value="1"/>
</dbReference>
<dbReference type="PANTHER" id="PTHR45266">
    <property type="entry name" value="OXALOACETATE DECARBOXYLASE ALPHA CHAIN"/>
    <property type="match status" value="1"/>
</dbReference>
<keyword evidence="4" id="KW-0276">Fatty acid metabolism</keyword>
<dbReference type="PANTHER" id="PTHR45266:SF3">
    <property type="entry name" value="OXALOACETATE DECARBOXYLASE ALPHA CHAIN"/>
    <property type="match status" value="1"/>
</dbReference>
<proteinExistence type="predicted"/>
<feature type="compositionally biased region" description="Low complexity" evidence="5">
    <location>
        <begin position="41"/>
        <end position="76"/>
    </location>
</feature>
<evidence type="ECO:0000256" key="1">
    <source>
        <dbReference type="ARBA" id="ARBA00003761"/>
    </source>
</evidence>
<dbReference type="InterPro" id="IPR000089">
    <property type="entry name" value="Biotin_lipoyl"/>
</dbReference>
<dbReference type="RefSeq" id="WP_345271375.1">
    <property type="nucleotide sequence ID" value="NZ_BAABHB010000021.1"/>
</dbReference>
<sequence length="164" mass="17486">MDTKDIQRLIDFIAQSGLDEVNIETSDLKISVKRYGLGAPAGQQQASAPATMPAPVQQSAPQQSAPAPAAPAAAPAPEKKADTSNYITIKSPMIGTFYRSSGPDSASFVELGDEVKPGKVVCIIEAMKLFNEIESEVSGRIVRVLVENATPVEYDQPLFLVEPI</sequence>
<gene>
    <name evidence="7" type="primary">accB</name>
    <name evidence="7" type="ORF">GCM10023187_55640</name>
</gene>
<comment type="caution">
    <text evidence="7">The sequence shown here is derived from an EMBL/GenBank/DDBJ whole genome shotgun (WGS) entry which is preliminary data.</text>
</comment>
<dbReference type="CDD" id="cd06850">
    <property type="entry name" value="biotinyl_domain"/>
    <property type="match status" value="1"/>
</dbReference>
<accession>A0ABP8L0Y9</accession>
<feature type="region of interest" description="Disordered" evidence="5">
    <location>
        <begin position="41"/>
        <end position="85"/>
    </location>
</feature>
<keyword evidence="4" id="KW-0275">Fatty acid biosynthesis</keyword>
<dbReference type="InterPro" id="IPR011053">
    <property type="entry name" value="Single_hybrid_motif"/>
</dbReference>
<dbReference type="Proteomes" id="UP001500936">
    <property type="component" value="Unassembled WGS sequence"/>
</dbReference>
<keyword evidence="4" id="KW-0444">Lipid biosynthesis</keyword>
<evidence type="ECO:0000313" key="8">
    <source>
        <dbReference type="Proteomes" id="UP001500936"/>
    </source>
</evidence>
<dbReference type="PRINTS" id="PR01071">
    <property type="entry name" value="ACOABIOTINCC"/>
</dbReference>
<dbReference type="InterPro" id="IPR050709">
    <property type="entry name" value="Biotin_Carboxyl_Carrier/Decarb"/>
</dbReference>
<evidence type="ECO:0000259" key="6">
    <source>
        <dbReference type="PROSITE" id="PS50968"/>
    </source>
</evidence>
<dbReference type="SUPFAM" id="SSF51230">
    <property type="entry name" value="Single hybrid motif"/>
    <property type="match status" value="1"/>
</dbReference>
<evidence type="ECO:0000313" key="7">
    <source>
        <dbReference type="EMBL" id="GAA4420413.1"/>
    </source>
</evidence>
<evidence type="ECO:0000256" key="4">
    <source>
        <dbReference type="RuleBase" id="RU364072"/>
    </source>
</evidence>
<keyword evidence="4" id="KW-0443">Lipid metabolism</keyword>
<protein>
    <recommendedName>
        <fullName evidence="2 4">Biotin carboxyl carrier protein of acetyl-CoA carboxylase</fullName>
    </recommendedName>
</protein>
<keyword evidence="8" id="KW-1185">Reference proteome</keyword>
<feature type="domain" description="Lipoyl-binding" evidence="6">
    <location>
        <begin position="86"/>
        <end position="162"/>
    </location>
</feature>
<keyword evidence="3 4" id="KW-0092">Biotin</keyword>
<name>A0ABP8L0Y9_9BACT</name>
<evidence type="ECO:0000256" key="5">
    <source>
        <dbReference type="SAM" id="MobiDB-lite"/>
    </source>
</evidence>